<proteinExistence type="predicted"/>
<evidence type="ECO:0000313" key="2">
    <source>
        <dbReference type="EMBL" id="SCG46419.1"/>
    </source>
</evidence>
<reference evidence="3" key="1">
    <citation type="submission" date="2016-06" db="EMBL/GenBank/DDBJ databases">
        <authorList>
            <person name="Varghese N."/>
            <person name="Submissions Spin"/>
        </authorList>
    </citation>
    <scope>NUCLEOTIDE SEQUENCE [LARGE SCALE GENOMIC DNA]</scope>
    <source>
        <strain evidence="3">DSM 43819</strain>
    </source>
</reference>
<dbReference type="RefSeq" id="WP_089011565.1">
    <property type="nucleotide sequence ID" value="NZ_LT607754.1"/>
</dbReference>
<feature type="compositionally biased region" description="Basic and acidic residues" evidence="1">
    <location>
        <begin position="174"/>
        <end position="194"/>
    </location>
</feature>
<organism evidence="2 3">
    <name type="scientific">Micromonospora inositola</name>
    <dbReference type="NCBI Taxonomy" id="47865"/>
    <lineage>
        <taxon>Bacteria</taxon>
        <taxon>Bacillati</taxon>
        <taxon>Actinomycetota</taxon>
        <taxon>Actinomycetes</taxon>
        <taxon>Micromonosporales</taxon>
        <taxon>Micromonosporaceae</taxon>
        <taxon>Micromonospora</taxon>
    </lineage>
</organism>
<dbReference type="EMBL" id="LT607754">
    <property type="protein sequence ID" value="SCG46419.1"/>
    <property type="molecule type" value="Genomic_DNA"/>
</dbReference>
<dbReference type="AlphaFoldDB" id="A0A1C5HK42"/>
<name>A0A1C5HK42_9ACTN</name>
<protein>
    <submittedName>
        <fullName evidence="2">Uncharacterized protein</fullName>
    </submittedName>
</protein>
<evidence type="ECO:0000256" key="1">
    <source>
        <dbReference type="SAM" id="MobiDB-lite"/>
    </source>
</evidence>
<feature type="region of interest" description="Disordered" evidence="1">
    <location>
        <begin position="163"/>
        <end position="194"/>
    </location>
</feature>
<keyword evidence="3" id="KW-1185">Reference proteome</keyword>
<sequence length="371" mass="41374">MDVVHVLFDDRVSVEFHVFRLGGDVAAHAVGDGQGGQVNGLCGAAEPGALVFNTGLHTGYVPLRIERHESEPLLDPVWTEVAEASYTRTEPDQLLLTGDHRLTVRLELDQDTYRVRFCAIGYDNEDRVVDDPPERYLLQFWPAKAGPDRIVRQTSTVAANRHRVAQKTPPRPTYAERVEAARRQQEEKKRREREYFRARATRDWGGRLPDSDRLRQVEAWAKDVARVDRDLVDEIAAAEPAQQRAMAAWAARSAAIQAGAAELDWVAEALDALDRGDPPPPSFTDYRTALNRLWDVPEETAVHSFSSSFIYSPTSIGKIELPAMEPQVQMVFAIVAAREEDPLVAALSTLKSALEIGPVDLAAFRAVFTQK</sequence>
<dbReference type="Proteomes" id="UP000198221">
    <property type="component" value="Chromosome I"/>
</dbReference>
<accession>A0A1C5HK42</accession>
<dbReference type="OrthoDB" id="4485313at2"/>
<gene>
    <name evidence="2" type="ORF">GA0070613_1456</name>
</gene>
<evidence type="ECO:0000313" key="3">
    <source>
        <dbReference type="Proteomes" id="UP000198221"/>
    </source>
</evidence>